<accession>A0A5J5BX77</accession>
<feature type="region of interest" description="Disordered" evidence="1">
    <location>
        <begin position="1"/>
        <end position="40"/>
    </location>
</feature>
<evidence type="ECO:0000313" key="3">
    <source>
        <dbReference type="Proteomes" id="UP000325577"/>
    </source>
</evidence>
<gene>
    <name evidence="2" type="ORF">F0562_003648</name>
</gene>
<proteinExistence type="predicted"/>
<protein>
    <submittedName>
        <fullName evidence="2">Uncharacterized protein</fullName>
    </submittedName>
</protein>
<dbReference type="Proteomes" id="UP000325577">
    <property type="component" value="Linkage Group LG1"/>
</dbReference>
<reference evidence="2 3" key="1">
    <citation type="submission" date="2019-09" db="EMBL/GenBank/DDBJ databases">
        <title>A chromosome-level genome assembly of the Chinese tupelo Nyssa sinensis.</title>
        <authorList>
            <person name="Yang X."/>
            <person name="Kang M."/>
            <person name="Yang Y."/>
            <person name="Xiong H."/>
            <person name="Wang M."/>
            <person name="Zhang Z."/>
            <person name="Wang Z."/>
            <person name="Wu H."/>
            <person name="Ma T."/>
            <person name="Liu J."/>
            <person name="Xi Z."/>
        </authorList>
    </citation>
    <scope>NUCLEOTIDE SEQUENCE [LARGE SCALE GENOMIC DNA]</scope>
    <source>
        <strain evidence="2">J267</strain>
        <tissue evidence="2">Leaf</tissue>
    </source>
</reference>
<evidence type="ECO:0000313" key="2">
    <source>
        <dbReference type="EMBL" id="KAA8547196.1"/>
    </source>
</evidence>
<organism evidence="2 3">
    <name type="scientific">Nyssa sinensis</name>
    <dbReference type="NCBI Taxonomy" id="561372"/>
    <lineage>
        <taxon>Eukaryota</taxon>
        <taxon>Viridiplantae</taxon>
        <taxon>Streptophyta</taxon>
        <taxon>Embryophyta</taxon>
        <taxon>Tracheophyta</taxon>
        <taxon>Spermatophyta</taxon>
        <taxon>Magnoliopsida</taxon>
        <taxon>eudicotyledons</taxon>
        <taxon>Gunneridae</taxon>
        <taxon>Pentapetalae</taxon>
        <taxon>asterids</taxon>
        <taxon>Cornales</taxon>
        <taxon>Nyssaceae</taxon>
        <taxon>Nyssa</taxon>
    </lineage>
</organism>
<dbReference type="EMBL" id="CM018032">
    <property type="protein sequence ID" value="KAA8547196.1"/>
    <property type="molecule type" value="Genomic_DNA"/>
</dbReference>
<keyword evidence="3" id="KW-1185">Reference proteome</keyword>
<dbReference type="OrthoDB" id="2016903at2759"/>
<evidence type="ECO:0000256" key="1">
    <source>
        <dbReference type="SAM" id="MobiDB-lite"/>
    </source>
</evidence>
<name>A0A5J5BX77_9ASTE</name>
<sequence>MKSDVKNPRKMRVAVTVRQPWPEKAPAGRSGSRGRRGGNGLKISKVTEMSLSANQEKAEMEKKILVWPRWRKRYWYGRDGEKDIDVERICLRRAVRSALEKEEEGEAGREGSSVAATTVDCWLDLNLLDRDELPWERLACGCGVGLRGQSCKIWPGPRL</sequence>
<dbReference type="AlphaFoldDB" id="A0A5J5BX77"/>